<keyword evidence="2" id="KW-0560">Oxidoreductase</keyword>
<organism evidence="2 3">
    <name type="scientific">Nonomuraea muscovyensis</name>
    <dbReference type="NCBI Taxonomy" id="1124761"/>
    <lineage>
        <taxon>Bacteria</taxon>
        <taxon>Bacillati</taxon>
        <taxon>Actinomycetota</taxon>
        <taxon>Actinomycetes</taxon>
        <taxon>Streptosporangiales</taxon>
        <taxon>Streptosporangiaceae</taxon>
        <taxon>Nonomuraea</taxon>
    </lineage>
</organism>
<comment type="caution">
    <text evidence="2">The sequence shown here is derived from an EMBL/GenBank/DDBJ whole genome shotgun (WGS) entry which is preliminary data.</text>
</comment>
<dbReference type="SUPFAM" id="SSF51905">
    <property type="entry name" value="FAD/NAD(P)-binding domain"/>
    <property type="match status" value="2"/>
</dbReference>
<gene>
    <name evidence="2" type="ORF">FHU36_002995</name>
</gene>
<feature type="region of interest" description="Disordered" evidence="1">
    <location>
        <begin position="42"/>
        <end position="69"/>
    </location>
</feature>
<dbReference type="GO" id="GO:0050289">
    <property type="term" value="F:spermidine dehydrogenase activity"/>
    <property type="evidence" value="ECO:0007669"/>
    <property type="project" value="UniProtKB-EC"/>
</dbReference>
<evidence type="ECO:0000256" key="1">
    <source>
        <dbReference type="SAM" id="MobiDB-lite"/>
    </source>
</evidence>
<keyword evidence="3" id="KW-1185">Reference proteome</keyword>
<dbReference type="Gene3D" id="3.90.660.20">
    <property type="entry name" value="Protoporphyrinogen oxidase, mitochondrial, domain 2"/>
    <property type="match status" value="1"/>
</dbReference>
<dbReference type="InterPro" id="IPR050464">
    <property type="entry name" value="Zeta_carotene_desat/Oxidored"/>
</dbReference>
<evidence type="ECO:0000313" key="3">
    <source>
        <dbReference type="Proteomes" id="UP000583800"/>
    </source>
</evidence>
<dbReference type="InterPro" id="IPR036188">
    <property type="entry name" value="FAD/NAD-bd_sf"/>
</dbReference>
<dbReference type="PANTHER" id="PTHR42923">
    <property type="entry name" value="PROTOPORPHYRINOGEN OXIDASE"/>
    <property type="match status" value="1"/>
</dbReference>
<dbReference type="AlphaFoldDB" id="A0A7X0C2I9"/>
<accession>A0A7X0C2I9</accession>
<dbReference type="RefSeq" id="WP_246502046.1">
    <property type="nucleotide sequence ID" value="NZ_JACHJB010000001.1"/>
</dbReference>
<dbReference type="EMBL" id="JACHJB010000001">
    <property type="protein sequence ID" value="MBB6346486.1"/>
    <property type="molecule type" value="Genomic_DNA"/>
</dbReference>
<protein>
    <submittedName>
        <fullName evidence="2">Spermidine dehydrogenase</fullName>
        <ecNumber evidence="2">1.5.99.6</ecNumber>
    </submittedName>
</protein>
<proteinExistence type="predicted"/>
<dbReference type="Gene3D" id="3.50.50.60">
    <property type="entry name" value="FAD/NAD(P)-binding domain"/>
    <property type="match status" value="1"/>
</dbReference>
<dbReference type="InterPro" id="IPR006311">
    <property type="entry name" value="TAT_signal"/>
</dbReference>
<name>A0A7X0C2I9_9ACTN</name>
<dbReference type="PANTHER" id="PTHR42923:SF3">
    <property type="entry name" value="PROTOPORPHYRINOGEN OXIDASE"/>
    <property type="match status" value="1"/>
</dbReference>
<evidence type="ECO:0000313" key="2">
    <source>
        <dbReference type="EMBL" id="MBB6346486.1"/>
    </source>
</evidence>
<reference evidence="2 3" key="1">
    <citation type="submission" date="2020-08" db="EMBL/GenBank/DDBJ databases">
        <title>Sequencing the genomes of 1000 actinobacteria strains.</title>
        <authorList>
            <person name="Klenk H.-P."/>
        </authorList>
    </citation>
    <scope>NUCLEOTIDE SEQUENCE [LARGE SCALE GENOMIC DNA]</scope>
    <source>
        <strain evidence="2 3">DSM 45913</strain>
    </source>
</reference>
<sequence length="644" mass="70188">MGDIDPRHARDLGMSRPISRRDFFDGVAVAAIGPAVGTVAATGHAAGRRRAPAQEGDAFPPRRTGLRGDTADSLAVPHALRDGRFWEHAGDPEPTGEHYDLVVVGGGVSGVSAAYEWLRHEPRARVLILDNHDEIGGQARRAEFRPPGRKGALIGQGGSRVLASPETWTPEGKDLLARLGVEVKRLRRHVDEGLYPGLGLHEGVMCDRETFPVEGLHRMVPGTPPERWTGRLPLADQARRDLLRLVTNPPDWWPELPVEEKEERLAGMTYSDFLMDVCGVHPDVELFHRTLPNARWGYDARAFGAIDAWGCGYPGFQGLGLDPDKPSRFCSPTVKKEWAGDQDVPCLPEGLQALVRMMVGRMIPGFATATTMDGVTTARYDYGRLDVPGNRVRFRLSSPVVSVRNDGDPGDATSATVAYFDGHRVRTVGAGAVVMACWAVVVPHVVQDLPEAQRAALSETVKIPLLEATVQVRDWRAWRRAGVHRVRWTGAYWCLSELGQPVGAPDYDCPRDPGEPITVHLVATPCQSELGPARGAAAGRRALLRTPYGHLEYTIRDQLARLLGPGGFDPAADIEAVTVHRWGHGYAPEYCRPWHDFYPDGPFPADTARRRLGRIAIAGSDAVPAARADAAVTAAYRAVAELLG</sequence>
<dbReference type="Proteomes" id="UP000583800">
    <property type="component" value="Unassembled WGS sequence"/>
</dbReference>
<dbReference type="PROSITE" id="PS51318">
    <property type="entry name" value="TAT"/>
    <property type="match status" value="1"/>
</dbReference>
<dbReference type="EC" id="1.5.99.6" evidence="2"/>
<dbReference type="Pfam" id="PF13450">
    <property type="entry name" value="NAD_binding_8"/>
    <property type="match status" value="1"/>
</dbReference>